<dbReference type="Gene3D" id="3.40.50.300">
    <property type="entry name" value="P-loop containing nucleotide triphosphate hydrolases"/>
    <property type="match status" value="1"/>
</dbReference>
<dbReference type="InterPro" id="IPR027417">
    <property type="entry name" value="P-loop_NTPase"/>
</dbReference>
<dbReference type="SUPFAM" id="SSF52540">
    <property type="entry name" value="P-loop containing nucleoside triphosphate hydrolases"/>
    <property type="match status" value="1"/>
</dbReference>
<dbReference type="Pfam" id="PF00005">
    <property type="entry name" value="ABC_tran"/>
    <property type="match status" value="1"/>
</dbReference>
<evidence type="ECO:0000256" key="6">
    <source>
        <dbReference type="ARBA" id="ARBA00022840"/>
    </source>
</evidence>
<proteinExistence type="inferred from homology"/>
<dbReference type="STRING" id="1912795.BK816_06380"/>
<dbReference type="GO" id="GO:0005524">
    <property type="term" value="F:ATP binding"/>
    <property type="evidence" value="ECO:0007669"/>
    <property type="project" value="UniProtKB-KW"/>
</dbReference>
<keyword evidence="3" id="KW-0813">Transport</keyword>
<dbReference type="InterPro" id="IPR030679">
    <property type="entry name" value="ABC_ATPase_HisP-typ"/>
</dbReference>
<dbReference type="Proteomes" id="UP000176288">
    <property type="component" value="Chromosome"/>
</dbReference>
<accession>A0A1D9MKZ9</accession>
<dbReference type="PANTHER" id="PTHR43166:SF9">
    <property type="entry name" value="GLUTAMATE_ASPARTATE IMPORT ATP-BINDING PROTEIN GLTL"/>
    <property type="match status" value="1"/>
</dbReference>
<evidence type="ECO:0000313" key="11">
    <source>
        <dbReference type="Proteomes" id="UP000176288"/>
    </source>
</evidence>
<keyword evidence="6 10" id="KW-0067">ATP-binding</keyword>
<dbReference type="KEGG" id="avu:BK816_06380"/>
<dbReference type="GO" id="GO:0015424">
    <property type="term" value="F:ABC-type amino acid transporter activity"/>
    <property type="evidence" value="ECO:0007669"/>
    <property type="project" value="InterPro"/>
</dbReference>
<dbReference type="EMBL" id="CP017812">
    <property type="protein sequence ID" value="AOZ72962.1"/>
    <property type="molecule type" value="Genomic_DNA"/>
</dbReference>
<gene>
    <name evidence="10" type="ORF">BK816_06380</name>
</gene>
<comment type="similarity">
    <text evidence="2">Belongs to the ABC transporter superfamily.</text>
</comment>
<evidence type="ECO:0000256" key="2">
    <source>
        <dbReference type="ARBA" id="ARBA00005417"/>
    </source>
</evidence>
<dbReference type="PROSITE" id="PS50893">
    <property type="entry name" value="ABC_TRANSPORTER_2"/>
    <property type="match status" value="1"/>
</dbReference>
<feature type="domain" description="ABC transporter" evidence="9">
    <location>
        <begin position="2"/>
        <end position="215"/>
    </location>
</feature>
<comment type="subcellular location">
    <subcellularLocation>
        <location evidence="1">Cell membrane</location>
        <topology evidence="1">Peripheral membrane protein</topology>
    </subcellularLocation>
</comment>
<dbReference type="OrthoDB" id="9802264at2"/>
<organism evidence="10 11">
    <name type="scientific">Boudabousia tangfeifanii</name>
    <dbReference type="NCBI Taxonomy" id="1912795"/>
    <lineage>
        <taxon>Bacteria</taxon>
        <taxon>Bacillati</taxon>
        <taxon>Actinomycetota</taxon>
        <taxon>Actinomycetes</taxon>
        <taxon>Actinomycetales</taxon>
        <taxon>Actinomycetaceae</taxon>
        <taxon>Boudabousia</taxon>
    </lineage>
</organism>
<name>A0A1D9MKZ9_9ACTO</name>
<keyword evidence="4" id="KW-1003">Cell membrane</keyword>
<dbReference type="PANTHER" id="PTHR43166">
    <property type="entry name" value="AMINO ACID IMPORT ATP-BINDING PROTEIN"/>
    <property type="match status" value="1"/>
</dbReference>
<reference evidence="10 11" key="1">
    <citation type="submission" date="2016-10" db="EMBL/GenBank/DDBJ databases">
        <title>Actinomyces aegypiusis sp. nov., isolated from the Aegypius monachus in Qinghai Tibet Plateau China.</title>
        <authorList>
            <person name="Wang Y."/>
        </authorList>
    </citation>
    <scope>NUCLEOTIDE SEQUENCE [LARGE SCALE GENOMIC DNA]</scope>
    <source>
        <strain evidence="10 11">VUL4_3</strain>
    </source>
</reference>
<evidence type="ECO:0000313" key="10">
    <source>
        <dbReference type="EMBL" id="AOZ72962.1"/>
    </source>
</evidence>
<keyword evidence="11" id="KW-1185">Reference proteome</keyword>
<evidence type="ECO:0000256" key="4">
    <source>
        <dbReference type="ARBA" id="ARBA00022475"/>
    </source>
</evidence>
<dbReference type="InterPro" id="IPR003593">
    <property type="entry name" value="AAA+_ATPase"/>
</dbReference>
<dbReference type="AlphaFoldDB" id="A0A1D9MKZ9"/>
<keyword evidence="8" id="KW-0472">Membrane</keyword>
<evidence type="ECO:0000256" key="3">
    <source>
        <dbReference type="ARBA" id="ARBA00022448"/>
    </source>
</evidence>
<dbReference type="InterPro" id="IPR003439">
    <property type="entry name" value="ABC_transporter-like_ATP-bd"/>
</dbReference>
<evidence type="ECO:0000256" key="8">
    <source>
        <dbReference type="ARBA" id="ARBA00023136"/>
    </source>
</evidence>
<keyword evidence="5" id="KW-0547">Nucleotide-binding</keyword>
<evidence type="ECO:0000256" key="1">
    <source>
        <dbReference type="ARBA" id="ARBA00004202"/>
    </source>
</evidence>
<dbReference type="PIRSF" id="PIRSF039085">
    <property type="entry name" value="ABC_ATPase_HisP"/>
    <property type="match status" value="1"/>
</dbReference>
<evidence type="ECO:0000256" key="5">
    <source>
        <dbReference type="ARBA" id="ARBA00022741"/>
    </source>
</evidence>
<protein>
    <submittedName>
        <fullName evidence="10">Polar amino acid ABC transporter ATP-binding protein</fullName>
    </submittedName>
</protein>
<dbReference type="InterPro" id="IPR050086">
    <property type="entry name" value="MetN_ABC_transporter-like"/>
</dbReference>
<dbReference type="GO" id="GO:0005886">
    <property type="term" value="C:plasma membrane"/>
    <property type="evidence" value="ECO:0007669"/>
    <property type="project" value="UniProtKB-SubCell"/>
</dbReference>
<dbReference type="RefSeq" id="WP_071164426.1">
    <property type="nucleotide sequence ID" value="NZ_CP017812.1"/>
</dbReference>
<evidence type="ECO:0000259" key="9">
    <source>
        <dbReference type="PROSITE" id="PS50893"/>
    </source>
</evidence>
<sequence>MLEVKNLKKSYGSTKVLKGVDLTIENGQVVVVLGPSGVGKTTLMRCINQLETADSGDIVVDGQNLNTIDNPREWHRKVGMVFQNFNLFPHRTALENITEAPIYAYGQDKNEAIARGKKLLAEVGLADKADSYPGELSGGQCQRVAIARSCALEPSVLCFDEPTSALDEASTEQVSKVIRALAKQGMAIMVITHDLPFAQMVGDQVLKMVDGKIQQ</sequence>
<dbReference type="GO" id="GO:0016887">
    <property type="term" value="F:ATP hydrolysis activity"/>
    <property type="evidence" value="ECO:0007669"/>
    <property type="project" value="InterPro"/>
</dbReference>
<keyword evidence="7" id="KW-0029">Amino-acid transport</keyword>
<evidence type="ECO:0000256" key="7">
    <source>
        <dbReference type="ARBA" id="ARBA00022970"/>
    </source>
</evidence>
<dbReference type="SMART" id="SM00382">
    <property type="entry name" value="AAA"/>
    <property type="match status" value="1"/>
</dbReference>